<gene>
    <name evidence="1" type="ORF">NLI96_g3246</name>
</gene>
<proteinExistence type="predicted"/>
<dbReference type="EMBL" id="JANAWD010000080">
    <property type="protein sequence ID" value="KAJ3487883.1"/>
    <property type="molecule type" value="Genomic_DNA"/>
</dbReference>
<accession>A0AAD5V759</accession>
<dbReference type="AlphaFoldDB" id="A0AAD5V759"/>
<dbReference type="Proteomes" id="UP001212997">
    <property type="component" value="Unassembled WGS sequence"/>
</dbReference>
<reference evidence="1" key="1">
    <citation type="submission" date="2022-07" db="EMBL/GenBank/DDBJ databases">
        <title>Genome Sequence of Physisporinus lineatus.</title>
        <authorList>
            <person name="Buettner E."/>
        </authorList>
    </citation>
    <scope>NUCLEOTIDE SEQUENCE</scope>
    <source>
        <strain evidence="1">VT162</strain>
    </source>
</reference>
<name>A0AAD5V759_9APHY</name>
<evidence type="ECO:0000313" key="1">
    <source>
        <dbReference type="EMBL" id="KAJ3487883.1"/>
    </source>
</evidence>
<evidence type="ECO:0000313" key="2">
    <source>
        <dbReference type="Proteomes" id="UP001212997"/>
    </source>
</evidence>
<organism evidence="1 2">
    <name type="scientific">Meripilus lineatus</name>
    <dbReference type="NCBI Taxonomy" id="2056292"/>
    <lineage>
        <taxon>Eukaryota</taxon>
        <taxon>Fungi</taxon>
        <taxon>Dikarya</taxon>
        <taxon>Basidiomycota</taxon>
        <taxon>Agaricomycotina</taxon>
        <taxon>Agaricomycetes</taxon>
        <taxon>Polyporales</taxon>
        <taxon>Meripilaceae</taxon>
        <taxon>Meripilus</taxon>
    </lineage>
</organism>
<comment type="caution">
    <text evidence="1">The sequence shown here is derived from an EMBL/GenBank/DDBJ whole genome shotgun (WGS) entry which is preliminary data.</text>
</comment>
<sequence>MWKNPSLRSIRKTFRIPKRVEGSRSYEQMVDGVLLFHSVFTLGDRFCTRVVMIDMDRVVRNREPYSNTLTFDLESLDSFPFRDQDLLVLVEYKPDVPKISMHFKSIIDGKPHPGAKQEVIEVPLSECPDPGCSIHVKGVYGSLLQFCAMPSNERIHDFSSVHLIHWPTGTPIKVWSKSRGISYKDGLLANEETILLSGFYNDPGLSQPFVEVYSISSTPEYTPHISLLSSFYLPRVHDPTTGPTISTPYDVVVAPVSHYDFRSARNALIHVTLSDHNFFILLSALRTSDAACPVDPQTKRRAHQWADWGPPSSRMVCHYLSNLVICGYRVILPNQIWDFNPTVPHTETKASTCSPTGRGIFINAVETKLPFNMARIDPSITPTWTSFMSLIEYKDGPKVCRSHQVLLGRRSHEVLSTDITSRSRTRGNCGCNFLMTPNLVTTMSPGIT</sequence>
<keyword evidence="2" id="KW-1185">Reference proteome</keyword>
<protein>
    <submittedName>
        <fullName evidence="1">Uncharacterized protein</fullName>
    </submittedName>
</protein>